<dbReference type="PANTHER" id="PTHR20932:SF8">
    <property type="entry name" value="LD22649P"/>
    <property type="match status" value="1"/>
</dbReference>
<dbReference type="InterPro" id="IPR018392">
    <property type="entry name" value="LysM"/>
</dbReference>
<protein>
    <recommendedName>
        <fullName evidence="2">LysM domain-containing protein</fullName>
    </recommendedName>
</protein>
<feature type="compositionally biased region" description="Low complexity" evidence="1">
    <location>
        <begin position="258"/>
        <end position="270"/>
    </location>
</feature>
<proteinExistence type="predicted"/>
<dbReference type="CDD" id="cd00118">
    <property type="entry name" value="LysM"/>
    <property type="match status" value="1"/>
</dbReference>
<dbReference type="OrthoDB" id="2107166at2759"/>
<dbReference type="SUPFAM" id="SSF54106">
    <property type="entry name" value="LysM domain"/>
    <property type="match status" value="1"/>
</dbReference>
<accession>A0A9P7K7S6</accession>
<feature type="region of interest" description="Disordered" evidence="1">
    <location>
        <begin position="36"/>
        <end position="102"/>
    </location>
</feature>
<dbReference type="InterPro" id="IPR045030">
    <property type="entry name" value="LYSM1-4"/>
</dbReference>
<dbReference type="SMART" id="SM00257">
    <property type="entry name" value="LysM"/>
    <property type="match status" value="1"/>
</dbReference>
<evidence type="ECO:0000259" key="2">
    <source>
        <dbReference type="PROSITE" id="PS51782"/>
    </source>
</evidence>
<feature type="region of interest" description="Disordered" evidence="1">
    <location>
        <begin position="346"/>
        <end position="384"/>
    </location>
</feature>
<dbReference type="PROSITE" id="PS51782">
    <property type="entry name" value="LYSM"/>
    <property type="match status" value="1"/>
</dbReference>
<dbReference type="Gene3D" id="3.10.350.10">
    <property type="entry name" value="LysM domain"/>
    <property type="match status" value="1"/>
</dbReference>
<reference evidence="3" key="2">
    <citation type="submission" date="2021-10" db="EMBL/GenBank/DDBJ databases">
        <title>Phylogenomics reveals ancestral predisposition of the termite-cultivated fungus Termitomyces towards a domesticated lifestyle.</title>
        <authorList>
            <person name="Auxier B."/>
            <person name="Grum-Grzhimaylo A."/>
            <person name="Cardenas M.E."/>
            <person name="Lodge J.D."/>
            <person name="Laessoe T."/>
            <person name="Pedersen O."/>
            <person name="Smith M.E."/>
            <person name="Kuyper T.W."/>
            <person name="Franco-Molano E.A."/>
            <person name="Baroni T.J."/>
            <person name="Aanen D.K."/>
        </authorList>
    </citation>
    <scope>NUCLEOTIDE SEQUENCE</scope>
    <source>
        <strain evidence="3">D49</strain>
    </source>
</reference>
<reference evidence="3" key="1">
    <citation type="submission" date="2021-02" db="EMBL/GenBank/DDBJ databases">
        <authorList>
            <person name="Nieuwenhuis M."/>
            <person name="Van De Peppel L.J.J."/>
        </authorList>
    </citation>
    <scope>NUCLEOTIDE SEQUENCE</scope>
    <source>
        <strain evidence="3">D49</strain>
    </source>
</reference>
<evidence type="ECO:0000313" key="3">
    <source>
        <dbReference type="EMBL" id="KAG5639449.1"/>
    </source>
</evidence>
<feature type="compositionally biased region" description="Polar residues" evidence="1">
    <location>
        <begin position="354"/>
        <end position="364"/>
    </location>
</feature>
<evidence type="ECO:0000256" key="1">
    <source>
        <dbReference type="SAM" id="MobiDB-lite"/>
    </source>
</evidence>
<dbReference type="Pfam" id="PF01476">
    <property type="entry name" value="LysM"/>
    <property type="match status" value="1"/>
</dbReference>
<keyword evidence="4" id="KW-1185">Reference proteome</keyword>
<feature type="domain" description="LysM" evidence="2">
    <location>
        <begin position="135"/>
        <end position="179"/>
    </location>
</feature>
<feature type="region of interest" description="Disordered" evidence="1">
    <location>
        <begin position="241"/>
        <end position="270"/>
    </location>
</feature>
<comment type="caution">
    <text evidence="3">The sequence shown here is derived from an EMBL/GenBank/DDBJ whole genome shotgun (WGS) entry which is preliminary data.</text>
</comment>
<dbReference type="PANTHER" id="PTHR20932">
    <property type="entry name" value="LYSM AND PUTATIVE PEPTIDOGLYCAN-BINDING DOMAIN-CONTAINING PROTEIN"/>
    <property type="match status" value="1"/>
</dbReference>
<gene>
    <name evidence="3" type="ORF">H0H81_001571</name>
</gene>
<name>A0A9P7K7S6_9AGAR</name>
<sequence>MSMNHGHRHSSIAHHTLDLITLNPFTLEDELPTALEAKPEDGWSSQDNHSRRSIESGQETRTVFGKHTRSRTEIDNRRGSNSIHPLRSAGLASGPNDAGITRPHLSRVLNVGTLVDAPSLEAETPEIAVEERDVLVHEINAGDSLAGVSLKYGISMGDLRRANHLWASDSIHLRTELLIPIDKVSRPIPTEKLISITPVDELPDPIESNTHVETQGLKTTSGLSHTETIRRVPASQLSFFPPSIGKSTTKLRPKEAHSASPSSSLQSRYVSQSSNSLTSLLTSLPIPASTRDTIIARLSFDSLSSSYSDRETPGDLHELEDVSHMESNSIQGVNDVPNTVSLATPKTGHCAPRVSTSQENSSPPRSHAHLHQLSGSPQSYIPPHPQVRTAQMEPSLEMQLPSFRGMRSFSKRQTTSRKALIDINFELENTNNAA</sequence>
<organism evidence="3 4">
    <name type="scientific">Sphagnurus paluster</name>
    <dbReference type="NCBI Taxonomy" id="117069"/>
    <lineage>
        <taxon>Eukaryota</taxon>
        <taxon>Fungi</taxon>
        <taxon>Dikarya</taxon>
        <taxon>Basidiomycota</taxon>
        <taxon>Agaricomycotina</taxon>
        <taxon>Agaricomycetes</taxon>
        <taxon>Agaricomycetidae</taxon>
        <taxon>Agaricales</taxon>
        <taxon>Tricholomatineae</taxon>
        <taxon>Lyophyllaceae</taxon>
        <taxon>Sphagnurus</taxon>
    </lineage>
</organism>
<dbReference type="AlphaFoldDB" id="A0A9P7K7S6"/>
<dbReference type="InterPro" id="IPR036779">
    <property type="entry name" value="LysM_dom_sf"/>
</dbReference>
<evidence type="ECO:0000313" key="4">
    <source>
        <dbReference type="Proteomes" id="UP000717328"/>
    </source>
</evidence>
<dbReference type="Proteomes" id="UP000717328">
    <property type="component" value="Unassembled WGS sequence"/>
</dbReference>
<dbReference type="EMBL" id="JABCKI010005720">
    <property type="protein sequence ID" value="KAG5639449.1"/>
    <property type="molecule type" value="Genomic_DNA"/>
</dbReference>